<feature type="domain" description="Aminoglycoside phosphotransferase" evidence="1">
    <location>
        <begin position="42"/>
        <end position="285"/>
    </location>
</feature>
<comment type="caution">
    <text evidence="2">The sequence shown here is derived from an EMBL/GenBank/DDBJ whole genome shotgun (WGS) entry which is preliminary data.</text>
</comment>
<evidence type="ECO:0000313" key="3">
    <source>
        <dbReference type="Proteomes" id="UP001195963"/>
    </source>
</evidence>
<dbReference type="Pfam" id="PF01636">
    <property type="entry name" value="APH"/>
    <property type="match status" value="1"/>
</dbReference>
<dbReference type="Gene3D" id="3.30.200.20">
    <property type="entry name" value="Phosphorylase Kinase, domain 1"/>
    <property type="match status" value="1"/>
</dbReference>
<dbReference type="RefSeq" id="WP_220109344.1">
    <property type="nucleotide sequence ID" value="NZ_JAHZST010000005.1"/>
</dbReference>
<reference evidence="2 3" key="1">
    <citation type="submission" date="2021-07" db="EMBL/GenBank/DDBJ databases">
        <title>Shewanella sp. nov, isolated from SCS.</title>
        <authorList>
            <person name="Cao W.R."/>
        </authorList>
    </citation>
    <scope>NUCLEOTIDE SEQUENCE [LARGE SCALE GENOMIC DNA]</scope>
    <source>
        <strain evidence="2 3">NR704-98</strain>
    </source>
</reference>
<sequence>MDQAEALMKRLPVIVIKELEQLGLIFGSNHESDKAGSSTLEVQKLTHGLSNQNYLIDNGQHKWVLRCNSSASDQLCNRRAEVRNWRLAADAGIAPALLYVSADHSFYLSEYIDEDPAKLWANLLSAETAHPVIHDAAIWPAADKQLLVLLQELTRLDTPENITDNPEQWRLYLKRLSEIETHIVSEASSGLNVQWLTHFKQLLSLESKISQWLQELSDCALGLQYSHRDLNPHNLLCKDGILYCIDFEYACGSHPLFDLAGVLSTHELSTPQRQRLIDAYLLNHPKLTSGAKAALPAAINIYWVFAASWSLLMASDNSSNSDVENLSSSNPHQAQEYLNCFEQFFSLID</sequence>
<organism evidence="2 3">
    <name type="scientific">Shewanella nanhaiensis</name>
    <dbReference type="NCBI Taxonomy" id="2864872"/>
    <lineage>
        <taxon>Bacteria</taxon>
        <taxon>Pseudomonadati</taxon>
        <taxon>Pseudomonadota</taxon>
        <taxon>Gammaproteobacteria</taxon>
        <taxon>Alteromonadales</taxon>
        <taxon>Shewanellaceae</taxon>
        <taxon>Shewanella</taxon>
    </lineage>
</organism>
<dbReference type="Proteomes" id="UP001195963">
    <property type="component" value="Unassembled WGS sequence"/>
</dbReference>
<dbReference type="Gene3D" id="3.90.1200.10">
    <property type="match status" value="1"/>
</dbReference>
<accession>A0ABS7E2I2</accession>
<dbReference type="SUPFAM" id="SSF56112">
    <property type="entry name" value="Protein kinase-like (PK-like)"/>
    <property type="match status" value="1"/>
</dbReference>
<gene>
    <name evidence="2" type="ORF">K0625_08760</name>
</gene>
<evidence type="ECO:0000259" key="1">
    <source>
        <dbReference type="Pfam" id="PF01636"/>
    </source>
</evidence>
<dbReference type="InterPro" id="IPR052077">
    <property type="entry name" value="CcrZ_PhaseVar_Mediator"/>
</dbReference>
<name>A0ABS7E2I2_9GAMM</name>
<keyword evidence="3" id="KW-1185">Reference proteome</keyword>
<dbReference type="PANTHER" id="PTHR40086:SF1">
    <property type="entry name" value="CELL CYCLE REGULATOR CCRZ"/>
    <property type="match status" value="1"/>
</dbReference>
<dbReference type="PANTHER" id="PTHR40086">
    <property type="entry name" value="PHOSPHOTRANSFERASE YTMP-RELATED"/>
    <property type="match status" value="1"/>
</dbReference>
<dbReference type="InterPro" id="IPR011009">
    <property type="entry name" value="Kinase-like_dom_sf"/>
</dbReference>
<protein>
    <submittedName>
        <fullName evidence="2">Phosphotransferase</fullName>
    </submittedName>
</protein>
<proteinExistence type="predicted"/>
<dbReference type="InterPro" id="IPR002575">
    <property type="entry name" value="Aminoglycoside_PTrfase"/>
</dbReference>
<evidence type="ECO:0000313" key="2">
    <source>
        <dbReference type="EMBL" id="MBW8183760.1"/>
    </source>
</evidence>
<dbReference type="EMBL" id="JAHZST010000005">
    <property type="protein sequence ID" value="MBW8183760.1"/>
    <property type="molecule type" value="Genomic_DNA"/>
</dbReference>